<dbReference type="EMBL" id="BAFB01000204">
    <property type="protein sequence ID" value="GAB36226.1"/>
    <property type="molecule type" value="Genomic_DNA"/>
</dbReference>
<evidence type="ECO:0000313" key="2">
    <source>
        <dbReference type="Proteomes" id="UP000005038"/>
    </source>
</evidence>
<name>H5TRW8_GORO1</name>
<keyword evidence="2" id="KW-1185">Reference proteome</keyword>
<evidence type="ECO:0000313" key="1">
    <source>
        <dbReference type="EMBL" id="GAB36226.1"/>
    </source>
</evidence>
<protein>
    <submittedName>
        <fullName evidence="1">Uncharacterized protein</fullName>
    </submittedName>
</protein>
<reference evidence="1" key="1">
    <citation type="submission" date="2012-02" db="EMBL/GenBank/DDBJ databases">
        <title>Whole genome shotgun sequence of Gordonia otitidis NBRC 100426.</title>
        <authorList>
            <person name="Yoshida I."/>
            <person name="Hosoyama A."/>
            <person name="Tsuchikane K."/>
            <person name="Katsumata H."/>
            <person name="Yamazaki S."/>
            <person name="Fujita N."/>
        </authorList>
    </citation>
    <scope>NUCLEOTIDE SEQUENCE [LARGE SCALE GENOMIC DNA]</scope>
    <source>
        <strain evidence="1">NBRC 100426</strain>
    </source>
</reference>
<comment type="caution">
    <text evidence="1">The sequence shown here is derived from an EMBL/GenBank/DDBJ whole genome shotgun (WGS) entry which is preliminary data.</text>
</comment>
<accession>H5TRW8</accession>
<sequence>MLDAVAIFPVEAGVVGGGADVFVVERCLLGSRRWRVVVLGADHAPRVVVMGGEAVKYSFRGAAGVFGEESAMRAEQGLVGAALKRRGRPRQRVLFVGQSGVDPGEQVVGGDEL</sequence>
<dbReference type="Proteomes" id="UP000005038">
    <property type="component" value="Unassembled WGS sequence"/>
</dbReference>
<dbReference type="AlphaFoldDB" id="H5TRW8"/>
<proteinExistence type="predicted"/>
<organism evidence="1 2">
    <name type="scientific">Gordonia otitidis (strain DSM 44809 / CCUG 52243 / JCM 12355 / NBRC 100426 / IFM 10032)</name>
    <dbReference type="NCBI Taxonomy" id="1108044"/>
    <lineage>
        <taxon>Bacteria</taxon>
        <taxon>Bacillati</taxon>
        <taxon>Actinomycetota</taxon>
        <taxon>Actinomycetes</taxon>
        <taxon>Mycobacteriales</taxon>
        <taxon>Gordoniaceae</taxon>
        <taxon>Gordonia</taxon>
    </lineage>
</organism>
<gene>
    <name evidence="1" type="ORF">GOOTI_204_00030</name>
</gene>